<gene>
    <name evidence="7" type="ORF">E4U42_003648</name>
</gene>
<dbReference type="OrthoDB" id="3598904at2759"/>
<keyword evidence="3" id="KW-0805">Transcription regulation</keyword>
<protein>
    <recommendedName>
        <fullName evidence="9">Zn(2)-C6 fungal-type domain-containing protein</fullName>
    </recommendedName>
</protein>
<organism evidence="7 8">
    <name type="scientific">Claviceps africana</name>
    <dbReference type="NCBI Taxonomy" id="83212"/>
    <lineage>
        <taxon>Eukaryota</taxon>
        <taxon>Fungi</taxon>
        <taxon>Dikarya</taxon>
        <taxon>Ascomycota</taxon>
        <taxon>Pezizomycotina</taxon>
        <taxon>Sordariomycetes</taxon>
        <taxon>Hypocreomycetidae</taxon>
        <taxon>Hypocreales</taxon>
        <taxon>Clavicipitaceae</taxon>
        <taxon>Claviceps</taxon>
    </lineage>
</organism>
<dbReference type="PANTHER" id="PTHR36206">
    <property type="entry name" value="ASPERCRYPTIN BIOSYNTHESIS CLUSTER-SPECIFIC TRANSCRIPTION REGULATOR ATNN-RELATED"/>
    <property type="match status" value="1"/>
</dbReference>
<evidence type="ECO:0000256" key="1">
    <source>
        <dbReference type="ARBA" id="ARBA00022723"/>
    </source>
</evidence>
<accession>A0A8K0J6A0</accession>
<evidence type="ECO:0000256" key="4">
    <source>
        <dbReference type="ARBA" id="ARBA00023125"/>
    </source>
</evidence>
<sequence>MNMSDRRVKCDEIYPFCVRCLSHGKLCGGPQAELGVGYKPPTWYISTEPTHQERALKALELFHSLTVDHVTKFYTERICSPEMLEIANIEPAISQALVATNTYYLLRAPENRANTSEMDVVGNNAYIRALQEIQKLGTEPNHPMSFLTSCVIFLVIEILRGESSAALGLLQNGLNLVGAFEQEQAQFSLVPEEKTVTVLNIVKSFLGWVKAQAHLASQQSGVAIFSA</sequence>
<comment type="caution">
    <text evidence="7">The sequence shown here is derived from an EMBL/GenBank/DDBJ whole genome shotgun (WGS) entry which is preliminary data.</text>
</comment>
<name>A0A8K0J6A0_9HYPO</name>
<dbReference type="PANTHER" id="PTHR36206:SF12">
    <property type="entry name" value="ASPERCRYPTIN BIOSYNTHESIS CLUSTER-SPECIFIC TRANSCRIPTION REGULATOR ATNN-RELATED"/>
    <property type="match status" value="1"/>
</dbReference>
<dbReference type="GO" id="GO:0003677">
    <property type="term" value="F:DNA binding"/>
    <property type="evidence" value="ECO:0007669"/>
    <property type="project" value="UniProtKB-KW"/>
</dbReference>
<dbReference type="Proteomes" id="UP000811619">
    <property type="component" value="Unassembled WGS sequence"/>
</dbReference>
<keyword evidence="6" id="KW-0539">Nucleus</keyword>
<dbReference type="GO" id="GO:0008270">
    <property type="term" value="F:zinc ion binding"/>
    <property type="evidence" value="ECO:0007669"/>
    <property type="project" value="InterPro"/>
</dbReference>
<evidence type="ECO:0000256" key="3">
    <source>
        <dbReference type="ARBA" id="ARBA00023015"/>
    </source>
</evidence>
<evidence type="ECO:0000256" key="6">
    <source>
        <dbReference type="ARBA" id="ARBA00023242"/>
    </source>
</evidence>
<keyword evidence="5" id="KW-0804">Transcription</keyword>
<evidence type="ECO:0000256" key="5">
    <source>
        <dbReference type="ARBA" id="ARBA00023163"/>
    </source>
</evidence>
<evidence type="ECO:0000313" key="8">
    <source>
        <dbReference type="Proteomes" id="UP000811619"/>
    </source>
</evidence>
<dbReference type="InterPro" id="IPR052360">
    <property type="entry name" value="Transcr_Regulatory_Proteins"/>
</dbReference>
<keyword evidence="8" id="KW-1185">Reference proteome</keyword>
<evidence type="ECO:0000313" key="7">
    <source>
        <dbReference type="EMBL" id="KAG5926104.1"/>
    </source>
</evidence>
<dbReference type="AlphaFoldDB" id="A0A8K0J6A0"/>
<dbReference type="GO" id="GO:0000981">
    <property type="term" value="F:DNA-binding transcription factor activity, RNA polymerase II-specific"/>
    <property type="evidence" value="ECO:0007669"/>
    <property type="project" value="InterPro"/>
</dbReference>
<evidence type="ECO:0000256" key="2">
    <source>
        <dbReference type="ARBA" id="ARBA00022833"/>
    </source>
</evidence>
<reference evidence="7" key="1">
    <citation type="journal article" date="2020" name="bioRxiv">
        <title>Whole genome comparisons of ergot fungi reveals the divergence and evolution of species within the genus Claviceps are the result of varying mechanisms driving genome evolution and host range expansion.</title>
        <authorList>
            <person name="Wyka S.A."/>
            <person name="Mondo S.J."/>
            <person name="Liu M."/>
            <person name="Dettman J."/>
            <person name="Nalam V."/>
            <person name="Broders K.D."/>
        </authorList>
    </citation>
    <scope>NUCLEOTIDE SEQUENCE</scope>
    <source>
        <strain evidence="7">CCC 489</strain>
    </source>
</reference>
<keyword evidence="4" id="KW-0238">DNA-binding</keyword>
<dbReference type="CDD" id="cd00067">
    <property type="entry name" value="GAL4"/>
    <property type="match status" value="1"/>
</dbReference>
<keyword evidence="2" id="KW-0862">Zinc</keyword>
<dbReference type="SUPFAM" id="SSF57701">
    <property type="entry name" value="Zn2/Cys6 DNA-binding domain"/>
    <property type="match status" value="1"/>
</dbReference>
<dbReference type="InterPro" id="IPR001138">
    <property type="entry name" value="Zn2Cys6_DnaBD"/>
</dbReference>
<evidence type="ECO:0008006" key="9">
    <source>
        <dbReference type="Google" id="ProtNLM"/>
    </source>
</evidence>
<dbReference type="EMBL" id="SRPY01000301">
    <property type="protein sequence ID" value="KAG5926104.1"/>
    <property type="molecule type" value="Genomic_DNA"/>
</dbReference>
<keyword evidence="1" id="KW-0479">Metal-binding</keyword>
<dbReference type="InterPro" id="IPR036864">
    <property type="entry name" value="Zn2-C6_fun-type_DNA-bd_sf"/>
</dbReference>
<proteinExistence type="predicted"/>